<reference evidence="2" key="1">
    <citation type="submission" date="2023-06" db="EMBL/GenBank/DDBJ databases">
        <title>Genome-scale phylogeny and comparative genomics of the fungal order Sordariales.</title>
        <authorList>
            <consortium name="Lawrence Berkeley National Laboratory"/>
            <person name="Hensen N."/>
            <person name="Bonometti L."/>
            <person name="Westerberg I."/>
            <person name="Brannstrom I.O."/>
            <person name="Guillou S."/>
            <person name="Cros-Aarteil S."/>
            <person name="Calhoun S."/>
            <person name="Haridas S."/>
            <person name="Kuo A."/>
            <person name="Mondo S."/>
            <person name="Pangilinan J."/>
            <person name="Riley R."/>
            <person name="Labutti K."/>
            <person name="Andreopoulos B."/>
            <person name="Lipzen A."/>
            <person name="Chen C."/>
            <person name="Yanf M."/>
            <person name="Daum C."/>
            <person name="Ng V."/>
            <person name="Clum A."/>
            <person name="Steindorff A."/>
            <person name="Ohm R."/>
            <person name="Martin F."/>
            <person name="Silar P."/>
            <person name="Natvig D."/>
            <person name="Lalanne C."/>
            <person name="Gautier V."/>
            <person name="Ament-Velasquez S.L."/>
            <person name="Kruys A."/>
            <person name="Hutchinson M.I."/>
            <person name="Powell A.J."/>
            <person name="Barry K."/>
            <person name="Miller A.N."/>
            <person name="Grigoriev I.V."/>
            <person name="Debuchy R."/>
            <person name="Gladieux P."/>
            <person name="Thoren M.H."/>
            <person name="Johannesson H."/>
        </authorList>
    </citation>
    <scope>NUCLEOTIDE SEQUENCE</scope>
    <source>
        <strain evidence="2">SMH4607-1</strain>
    </source>
</reference>
<protein>
    <submittedName>
        <fullName evidence="2">Uncharacterized protein</fullName>
    </submittedName>
</protein>
<evidence type="ECO:0000313" key="3">
    <source>
        <dbReference type="Proteomes" id="UP001172102"/>
    </source>
</evidence>
<dbReference type="Proteomes" id="UP001172102">
    <property type="component" value="Unassembled WGS sequence"/>
</dbReference>
<accession>A0AA40E9S6</accession>
<evidence type="ECO:0000256" key="1">
    <source>
        <dbReference type="SAM" id="MobiDB-lite"/>
    </source>
</evidence>
<proteinExistence type="predicted"/>
<feature type="region of interest" description="Disordered" evidence="1">
    <location>
        <begin position="27"/>
        <end position="58"/>
    </location>
</feature>
<dbReference type="AlphaFoldDB" id="A0AA40E9S6"/>
<sequence length="181" mass="19860">MSSPVVIRIDKFTLQLLVAISNAVTGRKPHKRREPKVVVSESTSTLNRAAHHDSSHGNPALPLSLFSFPNGMTFFGQDSSSGASTPTSTMANIISTHSSTETIIDTTPTTWYFRCCACMNHASETRPGPQTFSLPAWFSNLEAWQQDLSLVKYLADKEKSVQCSSCLHPICRHCTLSTSKN</sequence>
<gene>
    <name evidence="2" type="ORF">B0H67DRAFT_638827</name>
</gene>
<organism evidence="2 3">
    <name type="scientific">Lasiosphaeris hirsuta</name>
    <dbReference type="NCBI Taxonomy" id="260670"/>
    <lineage>
        <taxon>Eukaryota</taxon>
        <taxon>Fungi</taxon>
        <taxon>Dikarya</taxon>
        <taxon>Ascomycota</taxon>
        <taxon>Pezizomycotina</taxon>
        <taxon>Sordariomycetes</taxon>
        <taxon>Sordariomycetidae</taxon>
        <taxon>Sordariales</taxon>
        <taxon>Lasiosphaeriaceae</taxon>
        <taxon>Lasiosphaeris</taxon>
    </lineage>
</organism>
<comment type="caution">
    <text evidence="2">The sequence shown here is derived from an EMBL/GenBank/DDBJ whole genome shotgun (WGS) entry which is preliminary data.</text>
</comment>
<keyword evidence="3" id="KW-1185">Reference proteome</keyword>
<name>A0AA40E9S6_9PEZI</name>
<evidence type="ECO:0000313" key="2">
    <source>
        <dbReference type="EMBL" id="KAK0730312.1"/>
    </source>
</evidence>
<dbReference type="EMBL" id="JAUKUA010000001">
    <property type="protein sequence ID" value="KAK0730312.1"/>
    <property type="molecule type" value="Genomic_DNA"/>
</dbReference>